<evidence type="ECO:0000313" key="2">
    <source>
        <dbReference type="Proteomes" id="UP001057279"/>
    </source>
</evidence>
<dbReference type="Proteomes" id="UP001057279">
    <property type="component" value="Linkage Group LG04"/>
</dbReference>
<proteinExistence type="predicted"/>
<dbReference type="EMBL" id="CM043029">
    <property type="protein sequence ID" value="KAI4585649.1"/>
    <property type="molecule type" value="Genomic_DNA"/>
</dbReference>
<comment type="caution">
    <text evidence="1">The sequence shown here is derived from an EMBL/GenBank/DDBJ whole genome shotgun (WGS) entry which is preliminary data.</text>
</comment>
<protein>
    <submittedName>
        <fullName evidence="1">Uncharacterized protein</fullName>
    </submittedName>
</protein>
<keyword evidence="2" id="KW-1185">Reference proteome</keyword>
<gene>
    <name evidence="1" type="ORF">MJG53_005883</name>
</gene>
<organism evidence="1 2">
    <name type="scientific">Ovis ammon polii x Ovis aries</name>
    <dbReference type="NCBI Taxonomy" id="2918886"/>
    <lineage>
        <taxon>Eukaryota</taxon>
        <taxon>Metazoa</taxon>
        <taxon>Chordata</taxon>
        <taxon>Craniata</taxon>
        <taxon>Vertebrata</taxon>
        <taxon>Euteleostomi</taxon>
        <taxon>Mammalia</taxon>
        <taxon>Eutheria</taxon>
        <taxon>Laurasiatheria</taxon>
        <taxon>Artiodactyla</taxon>
        <taxon>Ruminantia</taxon>
        <taxon>Pecora</taxon>
        <taxon>Bovidae</taxon>
        <taxon>Caprinae</taxon>
        <taxon>Ovis</taxon>
    </lineage>
</organism>
<evidence type="ECO:0000313" key="1">
    <source>
        <dbReference type="EMBL" id="KAI4585649.1"/>
    </source>
</evidence>
<reference evidence="1" key="1">
    <citation type="submission" date="2022-03" db="EMBL/GenBank/DDBJ databases">
        <title>Genomic analyses of argali, domestic sheep and their hybrids provide insights into chromosomal evolution, heterosis and genetic basis of agronomic traits.</title>
        <authorList>
            <person name="Li M."/>
        </authorList>
    </citation>
    <scope>NUCLEOTIDE SEQUENCE</scope>
    <source>
        <strain evidence="1">F1 hybrid</strain>
    </source>
</reference>
<accession>A0ACB9V6U2</accession>
<sequence>MRVWKTGHRKEKGNFPRLLLSQKNSVPKWTSPGGLTQLKTDPQCSKDLNHEEGFLLPSTPPLSNPIIENSLPTGAISKGTCRTEVEASYCRGSPRIWTQPQA</sequence>
<name>A0ACB9V6U2_9CETA</name>